<evidence type="ECO:0000313" key="3">
    <source>
        <dbReference type="Proteomes" id="UP000275267"/>
    </source>
</evidence>
<keyword evidence="3" id="KW-1185">Reference proteome</keyword>
<comment type="caution">
    <text evidence="2">The sequence shown here is derived from an EMBL/GenBank/DDBJ whole genome shotgun (WGS) entry which is preliminary data.</text>
</comment>
<organism evidence="2 3">
    <name type="scientific">Panicum miliaceum</name>
    <name type="common">Proso millet</name>
    <name type="synonym">Broomcorn millet</name>
    <dbReference type="NCBI Taxonomy" id="4540"/>
    <lineage>
        <taxon>Eukaryota</taxon>
        <taxon>Viridiplantae</taxon>
        <taxon>Streptophyta</taxon>
        <taxon>Embryophyta</taxon>
        <taxon>Tracheophyta</taxon>
        <taxon>Spermatophyta</taxon>
        <taxon>Magnoliopsida</taxon>
        <taxon>Liliopsida</taxon>
        <taxon>Poales</taxon>
        <taxon>Poaceae</taxon>
        <taxon>PACMAD clade</taxon>
        <taxon>Panicoideae</taxon>
        <taxon>Panicodae</taxon>
        <taxon>Paniceae</taxon>
        <taxon>Panicinae</taxon>
        <taxon>Panicum</taxon>
        <taxon>Panicum sect. Panicum</taxon>
    </lineage>
</organism>
<protein>
    <submittedName>
        <fullName evidence="2">Auxin-induced in root cultures protein 12-like</fullName>
    </submittedName>
</protein>
<accession>A0A3L6Q9D1</accession>
<dbReference type="PANTHER" id="PTHR23130">
    <property type="entry name" value="CYTOCHROME B561 AND DOMON DOMAIN-CONTAINING PROTEIN"/>
    <property type="match status" value="1"/>
</dbReference>
<evidence type="ECO:0000313" key="2">
    <source>
        <dbReference type="EMBL" id="RLM75219.1"/>
    </source>
</evidence>
<evidence type="ECO:0000259" key="1">
    <source>
        <dbReference type="Pfam" id="PF04526"/>
    </source>
</evidence>
<sequence length="152" mass="16742">MAQPCVVVVLSRVKKMHPWPSDEMPMATIVSISSARHAALDLRRQDAGRQRRGWVSLALNPTGNGKRGAQALVAFKGGQLPAYAVNTYNLTGHRALDGDPTPIAYRAMDLAADESSGKVHLYGKMQLHQRMEVVNHIWNVRSSVPSGYNFFC</sequence>
<dbReference type="InterPro" id="IPR045265">
    <property type="entry name" value="AIR12_DOMON"/>
</dbReference>
<gene>
    <name evidence="2" type="ORF">C2845_PM15G12820</name>
</gene>
<dbReference type="Pfam" id="PF04526">
    <property type="entry name" value="DUF568"/>
    <property type="match status" value="1"/>
</dbReference>
<proteinExistence type="predicted"/>
<dbReference type="STRING" id="4540.A0A3L6Q9D1"/>
<dbReference type="EMBL" id="PQIB02000013">
    <property type="protein sequence ID" value="RLM75219.1"/>
    <property type="molecule type" value="Genomic_DNA"/>
</dbReference>
<dbReference type="AlphaFoldDB" id="A0A3L6Q9D1"/>
<name>A0A3L6Q9D1_PANMI</name>
<dbReference type="OrthoDB" id="2419613at2759"/>
<dbReference type="PANTHER" id="PTHR23130:SF192">
    <property type="entry name" value="OS09G0501100 PROTEIN"/>
    <property type="match status" value="1"/>
</dbReference>
<dbReference type="Proteomes" id="UP000275267">
    <property type="component" value="Unassembled WGS sequence"/>
</dbReference>
<feature type="domain" description="AIR12 DOMON" evidence="1">
    <location>
        <begin position="68"/>
        <end position="145"/>
    </location>
</feature>
<reference evidence="3" key="1">
    <citation type="journal article" date="2019" name="Nat. Commun.">
        <title>The genome of broomcorn millet.</title>
        <authorList>
            <person name="Zou C."/>
            <person name="Miki D."/>
            <person name="Li D."/>
            <person name="Tang Q."/>
            <person name="Xiao L."/>
            <person name="Rajput S."/>
            <person name="Deng P."/>
            <person name="Jia W."/>
            <person name="Huang R."/>
            <person name="Zhang M."/>
            <person name="Sun Y."/>
            <person name="Hu J."/>
            <person name="Fu X."/>
            <person name="Schnable P.S."/>
            <person name="Li F."/>
            <person name="Zhang H."/>
            <person name="Feng B."/>
            <person name="Zhu X."/>
            <person name="Liu R."/>
            <person name="Schnable J.C."/>
            <person name="Zhu J.-K."/>
            <person name="Zhang H."/>
        </authorList>
    </citation>
    <scope>NUCLEOTIDE SEQUENCE [LARGE SCALE GENOMIC DNA]</scope>
</reference>